<name>A0A1I8BV22_MELHA</name>
<evidence type="ECO:0000313" key="7">
    <source>
        <dbReference type="Proteomes" id="UP000095281"/>
    </source>
</evidence>
<protein>
    <submittedName>
        <fullName evidence="8">Cadherin domain-containing protein</fullName>
    </submittedName>
</protein>
<dbReference type="Pfam" id="PF00028">
    <property type="entry name" value="Cadherin"/>
    <property type="match status" value="1"/>
</dbReference>
<feature type="domain" description="Cadherin" evidence="6">
    <location>
        <begin position="951"/>
        <end position="1061"/>
    </location>
</feature>
<dbReference type="Gene3D" id="2.60.40.60">
    <property type="entry name" value="Cadherins"/>
    <property type="match status" value="5"/>
</dbReference>
<keyword evidence="7" id="KW-1185">Reference proteome</keyword>
<keyword evidence="2" id="KW-0812">Transmembrane</keyword>
<sequence length="1276" mass="147347">MRQRKANISLAPTENGIYKFKVQSRQGHLKNFAQIKVEVLPMRNYSHLEMEPTKEKEISTKQINTTIATTTKEVLKVKKNENNEERKEIENKNRMPKNENLKENEEEIKIISGIEEENELNSSLIENKEVNGIFKEEGEEKKNISIIEEGNNKEIIKELNINEEDLKNNLTEEILINNSLNIENKTKENLEENNLIPHNLNIQINKKLINKGNVNILYSKLPNLINEPIDNFILEYKLNEDNDFSFNNLTNNLIHIWITSTPINNDFSKILDIRPHYLAPGDLSQLWLLNPTKILKEYFHLFPLNFKIFAQKVDEKGKEFDGIKPFLIFDGNLELNGEPEKAPKFEKSKEGYYFDLNENELNGFEIGKLKIVDGESSNTTQNPLIYSLFGQGSDYFNIDTKGILTLKCPLNNKNSTLNNCLDRESSLIPTTFYFVFTAKFINSFGPNSLPIPLIINIKDLNDNKPIIKLIDENIKEIKILNGKILNGGPKTLAIIDNDSSPQNRQNNLFIINENCTKLFQLERLNKKEEKQKIELFSLNLNSELNQEDLIKCQKLEIIVEDNDGNKDKYLIKIRFENNNQHFHFANVLYERSINSDKIHTGIPIIQMQLSPLPPKGMILNYLIIDGNPGWLAIEPFIGNVFVDKIPKEGIPPGNISIKVAAIDREKHLKLAESKLNLEILSNNLNKDIKSQNSKNCFSSPIIKLNIEREENEEEEDEENNKNNLFKFMKIFGEKEIGNNAKIDFIEAWDNYAKQINLHKDSLIYFPENGTIRLNFNLLKTINSIHVKFIKNKEEEKCSTFLTISIKSDPLKLIARLKKLSRPRFVAPWKNETTIIKAKIPEELPIGHSLLRLPAFNPLTGSPVSVFLEGQNSKSFEFDKNTGEIKINKKLDFEHSPRFQRFYLIANSTESDKSVKANIEFELIDIDDFIPKIKFILKENEEKELKSNISNSSKILRLKIEENSPPNKQIALFEILDPDSQKHNCYLNGQYSDKFIIVNEKKGKQSTRQWSISISPNSEQLDREQQPFIALVLRCVDFPGQNIGEIGILIELVDQNDNRPVINWAHQGEQFLVLPSREWPRGGAITRFWAHDRDVGENARITFQLDSEQSGNDFFQIDSQTGLLTASDIRPLSELYEMLGGEVFELKVLATDNGHPPLSSIAKVHIIFDEESNENIKELKMVWPNIEDKPLELKEDIPIGRRIGQAEAIFIGKKSKLMEKEENEIFYKIEMNLEGNSTENNEKEEMLRIDRKTGEIFILKQFDYETQKQWTVSEKFF</sequence>
<evidence type="ECO:0000256" key="4">
    <source>
        <dbReference type="ARBA" id="ARBA00023180"/>
    </source>
</evidence>
<evidence type="ECO:0000256" key="1">
    <source>
        <dbReference type="ARBA" id="ARBA00004167"/>
    </source>
</evidence>
<dbReference type="Proteomes" id="UP000095281">
    <property type="component" value="Unplaced"/>
</dbReference>
<accession>A0A1I8BV22</accession>
<feature type="domain" description="Cadherin" evidence="6">
    <location>
        <begin position="348"/>
        <end position="467"/>
    </location>
</feature>
<feature type="domain" description="Cadherin" evidence="6">
    <location>
        <begin position="1089"/>
        <end position="1185"/>
    </location>
</feature>
<dbReference type="InterPro" id="IPR002126">
    <property type="entry name" value="Cadherin-like_dom"/>
</dbReference>
<dbReference type="PANTHER" id="PTHR24028">
    <property type="entry name" value="CADHERIN-87A"/>
    <property type="match status" value="1"/>
</dbReference>
<dbReference type="GO" id="GO:0005886">
    <property type="term" value="C:plasma membrane"/>
    <property type="evidence" value="ECO:0007669"/>
    <property type="project" value="TreeGrafter"/>
</dbReference>
<organism evidence="7 8">
    <name type="scientific">Meloidogyne hapla</name>
    <name type="common">Root-knot nematode worm</name>
    <dbReference type="NCBI Taxonomy" id="6305"/>
    <lineage>
        <taxon>Eukaryota</taxon>
        <taxon>Metazoa</taxon>
        <taxon>Ecdysozoa</taxon>
        <taxon>Nematoda</taxon>
        <taxon>Chromadorea</taxon>
        <taxon>Rhabditida</taxon>
        <taxon>Tylenchina</taxon>
        <taxon>Tylenchomorpha</taxon>
        <taxon>Tylenchoidea</taxon>
        <taxon>Meloidogynidae</taxon>
        <taxon>Meloidogyninae</taxon>
        <taxon>Meloidogyne</taxon>
    </lineage>
</organism>
<evidence type="ECO:0000259" key="6">
    <source>
        <dbReference type="PROSITE" id="PS50268"/>
    </source>
</evidence>
<evidence type="ECO:0000256" key="2">
    <source>
        <dbReference type="ARBA" id="ARBA00022692"/>
    </source>
</evidence>
<evidence type="ECO:0000256" key="5">
    <source>
        <dbReference type="PROSITE-ProRule" id="PRU00043"/>
    </source>
</evidence>
<dbReference type="WBParaSite" id="MhA1_Contig582.frz3.gene5">
    <property type="protein sequence ID" value="MhA1_Contig582.frz3.gene5"/>
    <property type="gene ID" value="MhA1_Contig582.frz3.gene5"/>
</dbReference>
<comment type="subcellular location">
    <subcellularLocation>
        <location evidence="1">Membrane</location>
        <topology evidence="1">Single-pass membrane protein</topology>
    </subcellularLocation>
</comment>
<keyword evidence="3" id="KW-1133">Transmembrane helix</keyword>
<dbReference type="CDD" id="cd11304">
    <property type="entry name" value="Cadherin_repeat"/>
    <property type="match status" value="5"/>
</dbReference>
<evidence type="ECO:0000256" key="3">
    <source>
        <dbReference type="ARBA" id="ARBA00022989"/>
    </source>
</evidence>
<keyword evidence="5" id="KW-0106">Calcium</keyword>
<keyword evidence="4" id="KW-0325">Glycoprotein</keyword>
<dbReference type="SMART" id="SM00112">
    <property type="entry name" value="CA"/>
    <property type="match status" value="4"/>
</dbReference>
<keyword evidence="3" id="KW-0472">Membrane</keyword>
<dbReference type="PROSITE" id="PS50268">
    <property type="entry name" value="CADHERIN_2"/>
    <property type="match status" value="4"/>
</dbReference>
<feature type="domain" description="Cadherin" evidence="6">
    <location>
        <begin position="831"/>
        <end position="932"/>
    </location>
</feature>
<dbReference type="InterPro" id="IPR050174">
    <property type="entry name" value="Protocadherin/Cadherin-CA"/>
</dbReference>
<dbReference type="PRINTS" id="PR00205">
    <property type="entry name" value="CADHERIN"/>
</dbReference>
<proteinExistence type="predicted"/>
<evidence type="ECO:0000313" key="8">
    <source>
        <dbReference type="WBParaSite" id="MhA1_Contig582.frz3.gene5"/>
    </source>
</evidence>
<dbReference type="PANTHER" id="PTHR24028:SF146">
    <property type="entry name" value="CADHERIN 96CB, ISOFORM D-RELATED"/>
    <property type="match status" value="1"/>
</dbReference>
<dbReference type="SUPFAM" id="SSF49313">
    <property type="entry name" value="Cadherin-like"/>
    <property type="match status" value="2"/>
</dbReference>
<dbReference type="GO" id="GO:0005509">
    <property type="term" value="F:calcium ion binding"/>
    <property type="evidence" value="ECO:0007669"/>
    <property type="project" value="UniProtKB-UniRule"/>
</dbReference>
<dbReference type="GO" id="GO:0007156">
    <property type="term" value="P:homophilic cell adhesion via plasma membrane adhesion molecules"/>
    <property type="evidence" value="ECO:0007669"/>
    <property type="project" value="InterPro"/>
</dbReference>
<dbReference type="InterPro" id="IPR015919">
    <property type="entry name" value="Cadherin-like_sf"/>
</dbReference>
<dbReference type="AlphaFoldDB" id="A0A1I8BV22"/>
<reference evidence="8" key="1">
    <citation type="submission" date="2016-11" db="UniProtKB">
        <authorList>
            <consortium name="WormBaseParasite"/>
        </authorList>
    </citation>
    <scope>IDENTIFICATION</scope>
</reference>